<reference evidence="2" key="1">
    <citation type="submission" date="2012-05" db="EMBL/GenBank/DDBJ databases">
        <authorList>
            <person name="Krishnakumar V."/>
            <person name="Cheung F."/>
            <person name="Xiao Y."/>
            <person name="Chan A."/>
            <person name="Moskal W.A."/>
            <person name="Town C.D."/>
        </authorList>
    </citation>
    <scope>NUCLEOTIDE SEQUENCE</scope>
</reference>
<protein>
    <recommendedName>
        <fullName evidence="1">Large ribosomal subunit protein bL25 beta domain-containing protein</fullName>
    </recommendedName>
</protein>
<dbReference type="InterPro" id="IPR020057">
    <property type="entry name" value="Ribosomal_bL25_b-dom"/>
</dbReference>
<dbReference type="PANTHER" id="PTHR33284">
    <property type="entry name" value="RIBOSOMAL PROTEIN L25/GLN-TRNA SYNTHETASE, ANTI-CODON-BINDING DOMAIN-CONTAINING PROTEIN"/>
    <property type="match status" value="1"/>
</dbReference>
<dbReference type="InterPro" id="IPR020930">
    <property type="entry name" value="Ribosomal_uL5_bac-type"/>
</dbReference>
<evidence type="ECO:0000259" key="1">
    <source>
        <dbReference type="Pfam" id="PF14693"/>
    </source>
</evidence>
<name>I3SKQ3_LOTJA</name>
<dbReference type="GO" id="GO:0022625">
    <property type="term" value="C:cytosolic large ribosomal subunit"/>
    <property type="evidence" value="ECO:0007669"/>
    <property type="project" value="TreeGrafter"/>
</dbReference>
<accession>I3SKQ3</accession>
<dbReference type="InterPro" id="IPR011035">
    <property type="entry name" value="Ribosomal_bL25/Gln-tRNA_synth"/>
</dbReference>
<dbReference type="PANTHER" id="PTHR33284:SF2">
    <property type="entry name" value="RIBOSOMAL PROTEIN L25_GLN-TRNA SYNTHETASE, ANTI-CODON-BINDING DOMAIN-CONTAINING PROTEIN"/>
    <property type="match status" value="1"/>
</dbReference>
<sequence length="195" mass="21446">MQGRIPAAVFLQDLLSKDAGNRSAAKKHLLTVEKKQIKAILNSVQTSFFCSTRFPLQIRAGSGSSHLVESGTVLPVKIHMDQESGQILNLVFVWAEGGMNLKVDVPVVFKGEDVCPGLQKGGFLNKIRTSLKFLCPSEHIPSKIEVDVSNLDIEDRIFMRDIEVHPSLKLLSKNENMPICKVVPTSLGNQAPVDE</sequence>
<evidence type="ECO:0000313" key="2">
    <source>
        <dbReference type="EMBL" id="AFK40845.1"/>
    </source>
</evidence>
<dbReference type="GO" id="GO:0006412">
    <property type="term" value="P:translation"/>
    <property type="evidence" value="ECO:0007669"/>
    <property type="project" value="InterPro"/>
</dbReference>
<dbReference type="Gene3D" id="2.170.120.20">
    <property type="entry name" value="Ribosomal protein L25, beta domain"/>
    <property type="match status" value="1"/>
</dbReference>
<feature type="domain" description="Large ribosomal subunit protein bL25 beta" evidence="1">
    <location>
        <begin position="101"/>
        <end position="185"/>
    </location>
</feature>
<dbReference type="GO" id="GO:0008097">
    <property type="term" value="F:5S rRNA binding"/>
    <property type="evidence" value="ECO:0007669"/>
    <property type="project" value="TreeGrafter"/>
</dbReference>
<dbReference type="Pfam" id="PF14693">
    <property type="entry name" value="Ribosomal_TL5_C"/>
    <property type="match status" value="1"/>
</dbReference>
<organism evidence="2">
    <name type="scientific">Lotus japonicus</name>
    <name type="common">Lotus corniculatus var. japonicus</name>
    <dbReference type="NCBI Taxonomy" id="34305"/>
    <lineage>
        <taxon>Eukaryota</taxon>
        <taxon>Viridiplantae</taxon>
        <taxon>Streptophyta</taxon>
        <taxon>Embryophyta</taxon>
        <taxon>Tracheophyta</taxon>
        <taxon>Spermatophyta</taxon>
        <taxon>Magnoliopsida</taxon>
        <taxon>eudicotyledons</taxon>
        <taxon>Gunneridae</taxon>
        <taxon>Pentapetalae</taxon>
        <taxon>rosids</taxon>
        <taxon>fabids</taxon>
        <taxon>Fabales</taxon>
        <taxon>Fabaceae</taxon>
        <taxon>Papilionoideae</taxon>
        <taxon>50 kb inversion clade</taxon>
        <taxon>NPAAA clade</taxon>
        <taxon>Hologalegina</taxon>
        <taxon>robinioid clade</taxon>
        <taxon>Loteae</taxon>
        <taxon>Lotus</taxon>
    </lineage>
</organism>
<dbReference type="FunFam" id="2.170.120.20:FF:000006">
    <property type="entry name" value="Ribosomal protein L25/Gln-tRNA synthetase, anti-codon-binding domain-containing protein"/>
    <property type="match status" value="1"/>
</dbReference>
<dbReference type="GO" id="GO:0003735">
    <property type="term" value="F:structural constituent of ribosome"/>
    <property type="evidence" value="ECO:0007669"/>
    <property type="project" value="InterPro"/>
</dbReference>
<dbReference type="AlphaFoldDB" id="I3SKQ3"/>
<dbReference type="SUPFAM" id="SSF50715">
    <property type="entry name" value="Ribosomal protein L25-like"/>
    <property type="match status" value="1"/>
</dbReference>
<proteinExistence type="evidence at transcript level"/>
<dbReference type="InterPro" id="IPR037121">
    <property type="entry name" value="Ribosomal_bL25_C"/>
</dbReference>
<dbReference type="EMBL" id="BT141051">
    <property type="protein sequence ID" value="AFK40845.1"/>
    <property type="molecule type" value="mRNA"/>
</dbReference>